<organism evidence="5 6">
    <name type="scientific">Candidatus Geothrix skivensis</name>
    <dbReference type="NCBI Taxonomy" id="2954439"/>
    <lineage>
        <taxon>Bacteria</taxon>
        <taxon>Pseudomonadati</taxon>
        <taxon>Acidobacteriota</taxon>
        <taxon>Holophagae</taxon>
        <taxon>Holophagales</taxon>
        <taxon>Holophagaceae</taxon>
        <taxon>Geothrix</taxon>
    </lineage>
</organism>
<dbReference type="SUPFAM" id="SSF64518">
    <property type="entry name" value="Phase 1 flagellin"/>
    <property type="match status" value="1"/>
</dbReference>
<dbReference type="PANTHER" id="PTHR42792:SF2">
    <property type="entry name" value="FLAGELLIN"/>
    <property type="match status" value="1"/>
</dbReference>
<comment type="subcellular location">
    <subcellularLocation>
        <location evidence="1">Bacterial flagellum</location>
    </subcellularLocation>
</comment>
<reference evidence="5" key="1">
    <citation type="submission" date="2020-10" db="EMBL/GenBank/DDBJ databases">
        <title>Connecting structure to function with the recovery of over 1000 high-quality activated sludge metagenome-assembled genomes encoding full-length rRNA genes using long-read sequencing.</title>
        <authorList>
            <person name="Singleton C.M."/>
            <person name="Petriglieri F."/>
            <person name="Kristensen J.M."/>
            <person name="Kirkegaard R.H."/>
            <person name="Michaelsen T.Y."/>
            <person name="Andersen M.H."/>
            <person name="Karst S.M."/>
            <person name="Dueholm M.S."/>
            <person name="Nielsen P.H."/>
            <person name="Albertsen M."/>
        </authorList>
    </citation>
    <scope>NUCLEOTIDE SEQUENCE</scope>
    <source>
        <strain evidence="5">Skiv_18-Q3-R9-52_MAXAC.067</strain>
    </source>
</reference>
<evidence type="ECO:0000256" key="2">
    <source>
        <dbReference type="ARBA" id="ARBA00005709"/>
    </source>
</evidence>
<evidence type="ECO:0000259" key="4">
    <source>
        <dbReference type="Pfam" id="PF00700"/>
    </source>
</evidence>
<comment type="caution">
    <text evidence="5">The sequence shown here is derived from an EMBL/GenBank/DDBJ whole genome shotgun (WGS) entry which is preliminary data.</text>
</comment>
<comment type="similarity">
    <text evidence="2">Belongs to the bacterial flagellin family.</text>
</comment>
<evidence type="ECO:0000313" key="5">
    <source>
        <dbReference type="EMBL" id="MBK9797345.1"/>
    </source>
</evidence>
<dbReference type="InterPro" id="IPR046358">
    <property type="entry name" value="Flagellin_C"/>
</dbReference>
<gene>
    <name evidence="5" type="ORF">IPP58_12785</name>
</gene>
<evidence type="ECO:0000256" key="1">
    <source>
        <dbReference type="ARBA" id="ARBA00004365"/>
    </source>
</evidence>
<dbReference type="GO" id="GO:0009288">
    <property type="term" value="C:bacterial-type flagellum"/>
    <property type="evidence" value="ECO:0007669"/>
    <property type="project" value="UniProtKB-SubCell"/>
</dbReference>
<dbReference type="InterPro" id="IPR042187">
    <property type="entry name" value="Flagellin_C_sub2"/>
</dbReference>
<dbReference type="GO" id="GO:0005198">
    <property type="term" value="F:structural molecule activity"/>
    <property type="evidence" value="ECO:0007669"/>
    <property type="project" value="UniProtKB-UniRule"/>
</dbReference>
<dbReference type="InterPro" id="IPR001492">
    <property type="entry name" value="Flagellin"/>
</dbReference>
<dbReference type="Pfam" id="PF00700">
    <property type="entry name" value="Flagellin_C"/>
    <property type="match status" value="1"/>
</dbReference>
<accession>A0A9D7XMC3</accession>
<proteinExistence type="inferred from homology"/>
<keyword evidence="3" id="KW-0975">Bacterial flagellum</keyword>
<dbReference type="EMBL" id="JADKIO010000009">
    <property type="protein sequence ID" value="MBK9797345.1"/>
    <property type="molecule type" value="Genomic_DNA"/>
</dbReference>
<evidence type="ECO:0000256" key="3">
    <source>
        <dbReference type="ARBA" id="ARBA00023143"/>
    </source>
</evidence>
<protein>
    <recommendedName>
        <fullName evidence="4">Flagellin C-terminal domain-containing protein</fullName>
    </recommendedName>
</protein>
<dbReference type="GO" id="GO:0005576">
    <property type="term" value="C:extracellular region"/>
    <property type="evidence" value="ECO:0007669"/>
    <property type="project" value="UniProtKB-SubCell"/>
</dbReference>
<name>A0A9D7XMC3_9BACT</name>
<evidence type="ECO:0000313" key="6">
    <source>
        <dbReference type="Proteomes" id="UP000886657"/>
    </source>
</evidence>
<dbReference type="Proteomes" id="UP000886657">
    <property type="component" value="Unassembled WGS sequence"/>
</dbReference>
<sequence>MVTILANVNALAASRQIGVSKIGLNTAITRLTTGRRVNNAGDDSAALTAGNTAMAASRKAGAEVYKANADYFKAVQADGANAQKTQDAYRMAEMEGAGTITDAEYTALKTSSGGTDSADALTKIAASQVTNAAAMSTALSTANLKGIEHENQLGIADAWLGADMGAEMANLTKYQIMMQAGTSALSNANQSAQTILGIFR</sequence>
<feature type="domain" description="Flagellin C-terminal" evidence="4">
    <location>
        <begin position="161"/>
        <end position="196"/>
    </location>
</feature>
<dbReference type="PANTHER" id="PTHR42792">
    <property type="entry name" value="FLAGELLIN"/>
    <property type="match status" value="1"/>
</dbReference>
<dbReference type="AlphaFoldDB" id="A0A9D7XMC3"/>
<dbReference type="Gene3D" id="6.10.10.10">
    <property type="entry name" value="Flagellar export chaperone, C-terminal domain"/>
    <property type="match status" value="1"/>
</dbReference>